<dbReference type="STRING" id="1385369.N825_17790"/>
<dbReference type="Pfam" id="PF04773">
    <property type="entry name" value="FecR"/>
    <property type="match status" value="1"/>
</dbReference>
<dbReference type="OrthoDB" id="6038785at2"/>
<reference evidence="3 4" key="1">
    <citation type="submission" date="2013-08" db="EMBL/GenBank/DDBJ databases">
        <title>The genome sequence of Skermanella stibiiresistens.</title>
        <authorList>
            <person name="Zhu W."/>
            <person name="Wang G."/>
        </authorList>
    </citation>
    <scope>NUCLEOTIDE SEQUENCE [LARGE SCALE GENOMIC DNA]</scope>
    <source>
        <strain evidence="3 4">SB22</strain>
    </source>
</reference>
<dbReference type="Proteomes" id="UP000019486">
    <property type="component" value="Unassembled WGS sequence"/>
</dbReference>
<dbReference type="PANTHER" id="PTHR38731">
    <property type="entry name" value="LIPL45-RELATED LIPOPROTEIN-RELATED"/>
    <property type="match status" value="1"/>
</dbReference>
<accession>W9H135</accession>
<organism evidence="3 4">
    <name type="scientific">Skermanella stibiiresistens SB22</name>
    <dbReference type="NCBI Taxonomy" id="1385369"/>
    <lineage>
        <taxon>Bacteria</taxon>
        <taxon>Pseudomonadati</taxon>
        <taxon>Pseudomonadota</taxon>
        <taxon>Alphaproteobacteria</taxon>
        <taxon>Rhodospirillales</taxon>
        <taxon>Azospirillaceae</taxon>
        <taxon>Skermanella</taxon>
    </lineage>
</organism>
<dbReference type="InterPro" id="IPR006860">
    <property type="entry name" value="FecR"/>
</dbReference>
<feature type="signal peptide" evidence="1">
    <location>
        <begin position="1"/>
        <end position="26"/>
    </location>
</feature>
<feature type="chain" id="PRO_5004921522" description="FecR protein domain-containing protein" evidence="1">
    <location>
        <begin position="27"/>
        <end position="155"/>
    </location>
</feature>
<dbReference type="EMBL" id="AVFL01000026">
    <property type="protein sequence ID" value="EWY37463.1"/>
    <property type="molecule type" value="Genomic_DNA"/>
</dbReference>
<evidence type="ECO:0000256" key="1">
    <source>
        <dbReference type="SAM" id="SignalP"/>
    </source>
</evidence>
<sequence length="155" mass="16344">MRVLVVLVCCLSVYTVAALSISSAWAQQPVGQIKTISGTATVIRGGQSLEAAVGLFLYGADSIQTSSSSSLGITFRDGTQVSLGEYSDFAIQDFVFEPQQGRLSFIISLLRGSLVYISGRIAALAPETVVIKTVNGTIGVRGTRFAVRVPVETVP</sequence>
<keyword evidence="1" id="KW-0732">Signal</keyword>
<dbReference type="AlphaFoldDB" id="W9H135"/>
<keyword evidence="4" id="KW-1185">Reference proteome</keyword>
<evidence type="ECO:0000313" key="4">
    <source>
        <dbReference type="Proteomes" id="UP000019486"/>
    </source>
</evidence>
<protein>
    <recommendedName>
        <fullName evidence="2">FecR protein domain-containing protein</fullName>
    </recommendedName>
</protein>
<comment type="caution">
    <text evidence="3">The sequence shown here is derived from an EMBL/GenBank/DDBJ whole genome shotgun (WGS) entry which is preliminary data.</text>
</comment>
<dbReference type="RefSeq" id="WP_051513234.1">
    <property type="nucleotide sequence ID" value="NZ_AVFL01000026.1"/>
</dbReference>
<gene>
    <name evidence="3" type="ORF">N825_17790</name>
</gene>
<dbReference type="Gene3D" id="2.60.120.1440">
    <property type="match status" value="1"/>
</dbReference>
<dbReference type="PATRIC" id="fig|1385369.3.peg.5536"/>
<evidence type="ECO:0000313" key="3">
    <source>
        <dbReference type="EMBL" id="EWY37463.1"/>
    </source>
</evidence>
<proteinExistence type="predicted"/>
<feature type="domain" description="FecR protein" evidence="2">
    <location>
        <begin position="61"/>
        <end position="148"/>
    </location>
</feature>
<name>W9H135_9PROT</name>
<evidence type="ECO:0000259" key="2">
    <source>
        <dbReference type="Pfam" id="PF04773"/>
    </source>
</evidence>